<name>C4JZK4_UNCRE</name>
<dbReference type="KEGG" id="ure:UREG_07605"/>
<feature type="region of interest" description="Disordered" evidence="1">
    <location>
        <begin position="54"/>
        <end position="73"/>
    </location>
</feature>
<reference evidence="3" key="1">
    <citation type="journal article" date="2009" name="Genome Res.">
        <title>Comparative genomic analyses of the human fungal pathogens Coccidioides and their relatives.</title>
        <authorList>
            <person name="Sharpton T.J."/>
            <person name="Stajich J.E."/>
            <person name="Rounsley S.D."/>
            <person name="Gardner M.J."/>
            <person name="Wortman J.R."/>
            <person name="Jordar V.S."/>
            <person name="Maiti R."/>
            <person name="Kodira C.D."/>
            <person name="Neafsey D.E."/>
            <person name="Zeng Q."/>
            <person name="Hung C.-Y."/>
            <person name="McMahan C."/>
            <person name="Muszewska A."/>
            <person name="Grynberg M."/>
            <person name="Mandel M.A."/>
            <person name="Kellner E.M."/>
            <person name="Barker B.M."/>
            <person name="Galgiani J.N."/>
            <person name="Orbach M.J."/>
            <person name="Kirkland T.N."/>
            <person name="Cole G.T."/>
            <person name="Henn M.R."/>
            <person name="Birren B.W."/>
            <person name="Taylor J.W."/>
        </authorList>
    </citation>
    <scope>NUCLEOTIDE SEQUENCE [LARGE SCALE GENOMIC DNA]</scope>
    <source>
        <strain evidence="3">UAMH 1704</strain>
    </source>
</reference>
<dbReference type="EMBL" id="CH476619">
    <property type="protein sequence ID" value="EEP82740.1"/>
    <property type="molecule type" value="Genomic_DNA"/>
</dbReference>
<proteinExistence type="predicted"/>
<dbReference type="HOGENOM" id="CLU_123975_0_0_1"/>
<dbReference type="VEuPathDB" id="FungiDB:UREG_07605"/>
<evidence type="ECO:0000313" key="3">
    <source>
        <dbReference type="Proteomes" id="UP000002058"/>
    </source>
</evidence>
<feature type="region of interest" description="Disordered" evidence="1">
    <location>
        <begin position="156"/>
        <end position="193"/>
    </location>
</feature>
<evidence type="ECO:0000256" key="1">
    <source>
        <dbReference type="SAM" id="MobiDB-lite"/>
    </source>
</evidence>
<dbReference type="Proteomes" id="UP000002058">
    <property type="component" value="Unassembled WGS sequence"/>
</dbReference>
<dbReference type="GeneID" id="8437858"/>
<feature type="compositionally biased region" description="Basic and acidic residues" evidence="1">
    <location>
        <begin position="182"/>
        <end position="193"/>
    </location>
</feature>
<gene>
    <name evidence="2" type="ORF">UREG_07605</name>
</gene>
<dbReference type="eggNOG" id="ENOG502R9SE">
    <property type="taxonomic scope" value="Eukaryota"/>
</dbReference>
<keyword evidence="3" id="KW-1185">Reference proteome</keyword>
<sequence length="193" mass="21139">MAGRDPPKLTRNSLEQLEHAPMGEPQLHNSHAAVTVKEEQFHSFYQQQGMALLGKQGLDEHGPIPSAQVPSKFPGAAAQMPAFSAEQLNNDLKLVQGLVKATNEHPVKRYLTPGNIADPFHVAKSKLDDLQTPYASGESIERRDFIAQLNFDGIKGKMKKSGSARSSDMNVQPDHTLPGSNRDPDSTHLPRES</sequence>
<accession>C4JZK4</accession>
<dbReference type="OrthoDB" id="4202348at2759"/>
<protein>
    <submittedName>
        <fullName evidence="2">Uncharacterized protein</fullName>
    </submittedName>
</protein>
<dbReference type="RefSeq" id="XP_002582832.1">
    <property type="nucleotide sequence ID" value="XM_002582786.1"/>
</dbReference>
<dbReference type="AlphaFoldDB" id="C4JZK4"/>
<dbReference type="InParanoid" id="C4JZK4"/>
<organism evidence="2 3">
    <name type="scientific">Uncinocarpus reesii (strain UAMH 1704)</name>
    <dbReference type="NCBI Taxonomy" id="336963"/>
    <lineage>
        <taxon>Eukaryota</taxon>
        <taxon>Fungi</taxon>
        <taxon>Dikarya</taxon>
        <taxon>Ascomycota</taxon>
        <taxon>Pezizomycotina</taxon>
        <taxon>Eurotiomycetes</taxon>
        <taxon>Eurotiomycetidae</taxon>
        <taxon>Onygenales</taxon>
        <taxon>Onygenaceae</taxon>
        <taxon>Uncinocarpus</taxon>
    </lineage>
</organism>
<evidence type="ECO:0000313" key="2">
    <source>
        <dbReference type="EMBL" id="EEP82740.1"/>
    </source>
</evidence>